<sequence>MTSQSSKYLTYMWKMNKINTAGLKHGPFRIGAQILAHRDTQQLLISTT</sequence>
<organism evidence="1 2">
    <name type="scientific">Nezara viridula</name>
    <name type="common">Southern green stink bug</name>
    <name type="synonym">Cimex viridulus</name>
    <dbReference type="NCBI Taxonomy" id="85310"/>
    <lineage>
        <taxon>Eukaryota</taxon>
        <taxon>Metazoa</taxon>
        <taxon>Ecdysozoa</taxon>
        <taxon>Arthropoda</taxon>
        <taxon>Hexapoda</taxon>
        <taxon>Insecta</taxon>
        <taxon>Pterygota</taxon>
        <taxon>Neoptera</taxon>
        <taxon>Paraneoptera</taxon>
        <taxon>Hemiptera</taxon>
        <taxon>Heteroptera</taxon>
        <taxon>Panheteroptera</taxon>
        <taxon>Pentatomomorpha</taxon>
        <taxon>Pentatomoidea</taxon>
        <taxon>Pentatomidae</taxon>
        <taxon>Pentatominae</taxon>
        <taxon>Nezara</taxon>
    </lineage>
</organism>
<keyword evidence="2" id="KW-1185">Reference proteome</keyword>
<protein>
    <submittedName>
        <fullName evidence="1">Uncharacterized protein</fullName>
    </submittedName>
</protein>
<dbReference type="Proteomes" id="UP001152798">
    <property type="component" value="Chromosome 4"/>
</dbReference>
<evidence type="ECO:0000313" key="2">
    <source>
        <dbReference type="Proteomes" id="UP001152798"/>
    </source>
</evidence>
<evidence type="ECO:0000313" key="1">
    <source>
        <dbReference type="EMBL" id="CAH1397991.1"/>
    </source>
</evidence>
<name>A0A9P0MPD2_NEZVI</name>
<dbReference type="EMBL" id="OV725080">
    <property type="protein sequence ID" value="CAH1397991.1"/>
    <property type="molecule type" value="Genomic_DNA"/>
</dbReference>
<dbReference type="AlphaFoldDB" id="A0A9P0MPD2"/>
<accession>A0A9P0MPD2</accession>
<reference evidence="1" key="1">
    <citation type="submission" date="2022-01" db="EMBL/GenBank/DDBJ databases">
        <authorList>
            <person name="King R."/>
        </authorList>
    </citation>
    <scope>NUCLEOTIDE SEQUENCE</scope>
</reference>
<proteinExistence type="predicted"/>
<gene>
    <name evidence="1" type="ORF">NEZAVI_LOCUS7725</name>
</gene>